<evidence type="ECO:0000256" key="3">
    <source>
        <dbReference type="ARBA" id="ARBA00022692"/>
    </source>
</evidence>
<evidence type="ECO:0000256" key="4">
    <source>
        <dbReference type="ARBA" id="ARBA00022989"/>
    </source>
</evidence>
<evidence type="ECO:0000256" key="6">
    <source>
        <dbReference type="SAM" id="Phobius"/>
    </source>
</evidence>
<evidence type="ECO:0000313" key="8">
    <source>
        <dbReference type="Proteomes" id="UP000694546"/>
    </source>
</evidence>
<feature type="transmembrane region" description="Helical" evidence="6">
    <location>
        <begin position="138"/>
        <end position="160"/>
    </location>
</feature>
<dbReference type="GO" id="GO:0005886">
    <property type="term" value="C:plasma membrane"/>
    <property type="evidence" value="ECO:0007669"/>
    <property type="project" value="TreeGrafter"/>
</dbReference>
<dbReference type="GeneTree" id="ENSGT00940000158481"/>
<dbReference type="PRINTS" id="PR00259">
    <property type="entry name" value="TMFOUR"/>
</dbReference>
<comment type="subcellular location">
    <subcellularLocation>
        <location evidence="1">Membrane</location>
        <topology evidence="1">Multi-pass membrane protein</topology>
    </subcellularLocation>
</comment>
<dbReference type="PROSITE" id="PS00421">
    <property type="entry name" value="TM4_1"/>
    <property type="match status" value="1"/>
</dbReference>
<dbReference type="AlphaFoldDB" id="A0A8C4ZA32"/>
<dbReference type="InterPro" id="IPR018499">
    <property type="entry name" value="Tetraspanin/Peripherin"/>
</dbReference>
<dbReference type="SUPFAM" id="SSF48652">
    <property type="entry name" value="Tetraspanin"/>
    <property type="match status" value="1"/>
</dbReference>
<accession>A0A8C4ZA32</accession>
<dbReference type="Proteomes" id="UP000694546">
    <property type="component" value="Chromosome 9"/>
</dbReference>
<reference evidence="7" key="1">
    <citation type="submission" date="2025-08" db="UniProtKB">
        <authorList>
            <consortium name="Ensembl"/>
        </authorList>
    </citation>
    <scope>IDENTIFICATION</scope>
</reference>
<dbReference type="InterPro" id="IPR018503">
    <property type="entry name" value="Tetraspanin_CS"/>
</dbReference>
<keyword evidence="3 6" id="KW-0812">Transmembrane</keyword>
<evidence type="ECO:0000256" key="2">
    <source>
        <dbReference type="ARBA" id="ARBA00006840"/>
    </source>
</evidence>
<comment type="similarity">
    <text evidence="2">Belongs to the tetraspanin (TM4SF) family.</text>
</comment>
<dbReference type="OrthoDB" id="10016273at2759"/>
<dbReference type="Pfam" id="PF00335">
    <property type="entry name" value="Tetraspanin"/>
    <property type="match status" value="1"/>
</dbReference>
<dbReference type="Ensembl" id="ENSGMOT00000010762.2">
    <property type="protein sequence ID" value="ENSGMOP00000010478.2"/>
    <property type="gene ID" value="ENSGMOG00000009797.2"/>
</dbReference>
<protein>
    <submittedName>
        <fullName evidence="7">CD82 molecule b</fullName>
    </submittedName>
</protein>
<dbReference type="CDD" id="cd03160">
    <property type="entry name" value="CD37_CD82_like_LEL"/>
    <property type="match status" value="1"/>
</dbReference>
<keyword evidence="5 6" id="KW-0472">Membrane</keyword>
<dbReference type="PANTHER" id="PTHR19282:SF44">
    <property type="entry name" value="CD82 ANTIGEN"/>
    <property type="match status" value="1"/>
</dbReference>
<dbReference type="InterPro" id="IPR008952">
    <property type="entry name" value="Tetraspanin_EC2_sf"/>
</dbReference>
<proteinExistence type="inferred from homology"/>
<keyword evidence="4 6" id="KW-1133">Transmembrane helix</keyword>
<sequence length="308" mass="33416">MVGVCSFSHAHFLPCSPRAPDTPHLLTRSHSHTGDVSSSTAALPTIHTKSVTMGTGCITAAKYFLFLFNLLFFIFGGFIMGFGLWVRLDTMSFMAVLQDSSDTVNVASYILIGVGALTMSMGFFGCIGAVLEIRCLLGLYFTCLLLILIAQVTAGVLVYYQQEQLKTELSNIINGMLVNYTGQNKTTDQTWDYIQKTMQCCGWSGPGNWSENLVIKNSTGFMYSCSCRNETQPGTSVAESGLCDSLSAKLPVFETGCESSVEGWLLDNMGVILGICVAVAVVELLGMILSMCLCKSVVVEDYSKVPKY</sequence>
<dbReference type="OMA" id="TTEHAWD"/>
<name>A0A8C4ZA32_GADMO</name>
<evidence type="ECO:0000256" key="5">
    <source>
        <dbReference type="ARBA" id="ARBA00023136"/>
    </source>
</evidence>
<keyword evidence="8" id="KW-1185">Reference proteome</keyword>
<organism evidence="7 8">
    <name type="scientific">Gadus morhua</name>
    <name type="common">Atlantic cod</name>
    <dbReference type="NCBI Taxonomy" id="8049"/>
    <lineage>
        <taxon>Eukaryota</taxon>
        <taxon>Metazoa</taxon>
        <taxon>Chordata</taxon>
        <taxon>Craniata</taxon>
        <taxon>Vertebrata</taxon>
        <taxon>Euteleostomi</taxon>
        <taxon>Actinopterygii</taxon>
        <taxon>Neopterygii</taxon>
        <taxon>Teleostei</taxon>
        <taxon>Neoteleostei</taxon>
        <taxon>Acanthomorphata</taxon>
        <taxon>Zeiogadaria</taxon>
        <taxon>Gadariae</taxon>
        <taxon>Gadiformes</taxon>
        <taxon>Gadoidei</taxon>
        <taxon>Gadidae</taxon>
        <taxon>Gadus</taxon>
    </lineage>
</organism>
<feature type="transmembrane region" description="Helical" evidence="6">
    <location>
        <begin position="106"/>
        <end position="131"/>
    </location>
</feature>
<evidence type="ECO:0000256" key="1">
    <source>
        <dbReference type="ARBA" id="ARBA00004141"/>
    </source>
</evidence>
<feature type="transmembrane region" description="Helical" evidence="6">
    <location>
        <begin position="271"/>
        <end position="294"/>
    </location>
</feature>
<dbReference type="Gene3D" id="1.10.1450.10">
    <property type="entry name" value="Tetraspanin"/>
    <property type="match status" value="1"/>
</dbReference>
<gene>
    <name evidence="7" type="primary">cd82b</name>
</gene>
<evidence type="ECO:0000313" key="7">
    <source>
        <dbReference type="Ensembl" id="ENSGMOP00000010478.2"/>
    </source>
</evidence>
<dbReference type="PANTHER" id="PTHR19282">
    <property type="entry name" value="TETRASPANIN"/>
    <property type="match status" value="1"/>
</dbReference>
<feature type="transmembrane region" description="Helical" evidence="6">
    <location>
        <begin position="63"/>
        <end position="86"/>
    </location>
</feature>
<reference evidence="7" key="2">
    <citation type="submission" date="2025-09" db="UniProtKB">
        <authorList>
            <consortium name="Ensembl"/>
        </authorList>
    </citation>
    <scope>IDENTIFICATION</scope>
</reference>